<organism evidence="1">
    <name type="scientific">Oscillatoriales cyanobacterium SpSt-402</name>
    <dbReference type="NCBI Taxonomy" id="2282168"/>
    <lineage>
        <taxon>Bacteria</taxon>
        <taxon>Bacillati</taxon>
        <taxon>Cyanobacteriota</taxon>
        <taxon>Cyanophyceae</taxon>
        <taxon>Oscillatoriophycideae</taxon>
        <taxon>Oscillatoriales</taxon>
    </lineage>
</organism>
<comment type="caution">
    <text evidence="1">The sequence shown here is derived from an EMBL/GenBank/DDBJ whole genome shotgun (WGS) entry which is preliminary data.</text>
</comment>
<reference evidence="1" key="1">
    <citation type="journal article" date="2020" name="mSystems">
        <title>Genome- and Community-Level Interaction Insights into Carbon Utilization and Element Cycling Functions of Hydrothermarchaeota in Hydrothermal Sediment.</title>
        <authorList>
            <person name="Zhou Z."/>
            <person name="Liu Y."/>
            <person name="Xu W."/>
            <person name="Pan J."/>
            <person name="Luo Z.H."/>
            <person name="Li M."/>
        </authorList>
    </citation>
    <scope>NUCLEOTIDE SEQUENCE [LARGE SCALE GENOMIC DNA]</scope>
    <source>
        <strain evidence="1">SpSt-402</strain>
    </source>
</reference>
<accession>A0A832H4K2</accession>
<gene>
    <name evidence="1" type="ORF">ENR47_09770</name>
</gene>
<name>A0A832H4K2_9CYAN</name>
<dbReference type="AlphaFoldDB" id="A0A832H4K2"/>
<protein>
    <submittedName>
        <fullName evidence="1">Uncharacterized protein</fullName>
    </submittedName>
</protein>
<dbReference type="EMBL" id="DSRD01000610">
    <property type="protein sequence ID" value="HGW94554.1"/>
    <property type="molecule type" value="Genomic_DNA"/>
</dbReference>
<sequence>MRILAYEEVGVGEGASCGGLALGAQALVKRVKLRAMAHIIQVRFIGIPSECTIKFAQRDQVADSAKSPFQ</sequence>
<proteinExistence type="predicted"/>
<evidence type="ECO:0000313" key="1">
    <source>
        <dbReference type="EMBL" id="HGW94554.1"/>
    </source>
</evidence>